<organism evidence="2 3">
    <name type="scientific">Trifolium medium</name>
    <dbReference type="NCBI Taxonomy" id="97028"/>
    <lineage>
        <taxon>Eukaryota</taxon>
        <taxon>Viridiplantae</taxon>
        <taxon>Streptophyta</taxon>
        <taxon>Embryophyta</taxon>
        <taxon>Tracheophyta</taxon>
        <taxon>Spermatophyta</taxon>
        <taxon>Magnoliopsida</taxon>
        <taxon>eudicotyledons</taxon>
        <taxon>Gunneridae</taxon>
        <taxon>Pentapetalae</taxon>
        <taxon>rosids</taxon>
        <taxon>fabids</taxon>
        <taxon>Fabales</taxon>
        <taxon>Fabaceae</taxon>
        <taxon>Papilionoideae</taxon>
        <taxon>50 kb inversion clade</taxon>
        <taxon>NPAAA clade</taxon>
        <taxon>Hologalegina</taxon>
        <taxon>IRL clade</taxon>
        <taxon>Trifolieae</taxon>
        <taxon>Trifolium</taxon>
    </lineage>
</organism>
<accession>A0A392RRC6</accession>
<name>A0A392RRC6_9FABA</name>
<dbReference type="EMBL" id="LXQA010259331">
    <property type="protein sequence ID" value="MCI38747.1"/>
    <property type="molecule type" value="Genomic_DNA"/>
</dbReference>
<comment type="caution">
    <text evidence="2">The sequence shown here is derived from an EMBL/GenBank/DDBJ whole genome shotgun (WGS) entry which is preliminary data.</text>
</comment>
<evidence type="ECO:0000313" key="2">
    <source>
        <dbReference type="EMBL" id="MCI38747.1"/>
    </source>
</evidence>
<dbReference type="Proteomes" id="UP000265520">
    <property type="component" value="Unassembled WGS sequence"/>
</dbReference>
<feature type="non-terminal residue" evidence="2">
    <location>
        <position position="1"/>
    </location>
</feature>
<sequence length="117" mass="12262">SSGGPKDAWVVDGVVKGGSVEEEEVGEEADLQLCYAHAQDGRVQVDGDVSLSLRGKGQTPTFVSGGNLYDKDGNLLQKVNGRESFEEGEVEAGGASVGEVTKGDREEEIVESSTSKM</sequence>
<feature type="non-terminal residue" evidence="2">
    <location>
        <position position="117"/>
    </location>
</feature>
<evidence type="ECO:0000256" key="1">
    <source>
        <dbReference type="SAM" id="MobiDB-lite"/>
    </source>
</evidence>
<proteinExistence type="predicted"/>
<protein>
    <submittedName>
        <fullName evidence="2">Uncharacterized protein</fullName>
    </submittedName>
</protein>
<evidence type="ECO:0000313" key="3">
    <source>
        <dbReference type="Proteomes" id="UP000265520"/>
    </source>
</evidence>
<dbReference type="AlphaFoldDB" id="A0A392RRC6"/>
<reference evidence="2 3" key="1">
    <citation type="journal article" date="2018" name="Front. Plant Sci.">
        <title>Red Clover (Trifolium pratense) and Zigzag Clover (T. medium) - A Picture of Genomic Similarities and Differences.</title>
        <authorList>
            <person name="Dluhosova J."/>
            <person name="Istvanek J."/>
            <person name="Nedelnik J."/>
            <person name="Repkova J."/>
        </authorList>
    </citation>
    <scope>NUCLEOTIDE SEQUENCE [LARGE SCALE GENOMIC DNA]</scope>
    <source>
        <strain evidence="3">cv. 10/8</strain>
        <tissue evidence="2">Leaf</tissue>
    </source>
</reference>
<keyword evidence="3" id="KW-1185">Reference proteome</keyword>
<feature type="region of interest" description="Disordered" evidence="1">
    <location>
        <begin position="84"/>
        <end position="117"/>
    </location>
</feature>